<comment type="caution">
    <text evidence="1">The sequence shown here is derived from an EMBL/GenBank/DDBJ whole genome shotgun (WGS) entry which is preliminary data.</text>
</comment>
<dbReference type="AlphaFoldDB" id="A0ABD5SYR6"/>
<proteinExistence type="predicted"/>
<evidence type="ECO:0000313" key="1">
    <source>
        <dbReference type="EMBL" id="MFC6769610.1"/>
    </source>
</evidence>
<accession>A0ABD5SYR6</accession>
<dbReference type="InterPro" id="IPR011060">
    <property type="entry name" value="RibuloseP-bd_barrel"/>
</dbReference>
<dbReference type="Pfam" id="PF03437">
    <property type="entry name" value="BtpA"/>
    <property type="match status" value="1"/>
</dbReference>
<dbReference type="SUPFAM" id="SSF51366">
    <property type="entry name" value="Ribulose-phoshate binding barrel"/>
    <property type="match status" value="1"/>
</dbReference>
<feature type="non-terminal residue" evidence="1">
    <location>
        <position position="1"/>
    </location>
</feature>
<dbReference type="EMBL" id="JBHSWV010000786">
    <property type="protein sequence ID" value="MFC6769610.1"/>
    <property type="molecule type" value="Genomic_DNA"/>
</dbReference>
<gene>
    <name evidence="1" type="ORF">ACFQE6_32600</name>
</gene>
<dbReference type="RefSeq" id="WP_273742241.1">
    <property type="nucleotide sequence ID" value="NZ_JAQIVI010000786.1"/>
</dbReference>
<sequence>LVFVGSGVTNETVADCLEAGADGVIVGTALKRGGETTNPVSGERVEGLVAAARAANSGDEFE</sequence>
<protein>
    <submittedName>
        <fullName evidence="1">BtpA/SgcQ family protein</fullName>
    </submittedName>
</protein>
<evidence type="ECO:0000313" key="2">
    <source>
        <dbReference type="Proteomes" id="UP001596383"/>
    </source>
</evidence>
<dbReference type="Gene3D" id="3.20.20.70">
    <property type="entry name" value="Aldolase class I"/>
    <property type="match status" value="1"/>
</dbReference>
<dbReference type="InterPro" id="IPR005137">
    <property type="entry name" value="BtpA"/>
</dbReference>
<reference evidence="1 2" key="1">
    <citation type="journal article" date="2019" name="Int. J. Syst. Evol. Microbiol.">
        <title>The Global Catalogue of Microorganisms (GCM) 10K type strain sequencing project: providing services to taxonomists for standard genome sequencing and annotation.</title>
        <authorList>
            <consortium name="The Broad Institute Genomics Platform"/>
            <consortium name="The Broad Institute Genome Sequencing Center for Infectious Disease"/>
            <person name="Wu L."/>
            <person name="Ma J."/>
        </authorList>
    </citation>
    <scope>NUCLEOTIDE SEQUENCE [LARGE SCALE GENOMIC DNA]</scope>
    <source>
        <strain evidence="1 2">LMG 29247</strain>
    </source>
</reference>
<name>A0ABD5SYR6_9EURY</name>
<dbReference type="Proteomes" id="UP001596383">
    <property type="component" value="Unassembled WGS sequence"/>
</dbReference>
<dbReference type="InterPro" id="IPR013785">
    <property type="entry name" value="Aldolase_TIM"/>
</dbReference>
<organism evidence="1 2">
    <name type="scientific">Natrinema soli</name>
    <dbReference type="NCBI Taxonomy" id="1930624"/>
    <lineage>
        <taxon>Archaea</taxon>
        <taxon>Methanobacteriati</taxon>
        <taxon>Methanobacteriota</taxon>
        <taxon>Stenosarchaea group</taxon>
        <taxon>Halobacteria</taxon>
        <taxon>Halobacteriales</taxon>
        <taxon>Natrialbaceae</taxon>
        <taxon>Natrinema</taxon>
    </lineage>
</organism>
<keyword evidence="2" id="KW-1185">Reference proteome</keyword>